<dbReference type="OrthoDB" id="5829291at2759"/>
<evidence type="ECO:0000256" key="1">
    <source>
        <dbReference type="SAM" id="SignalP"/>
    </source>
</evidence>
<sequence>MIGSVIFSTILLATVTYAQVPNRATVCTKAKNFGVTFYTPAEMQPILSCIEPQLYLNATDTETVISTGKSCVINNSASKAITALSLYSSFNSCTDLMALLDKLTEPFLTIAAVPINQSIKALENCKKTNTKTGTAKQNACINKMYGKGLAIVTKSLVNQYCTKLSKKMTATEWNCCKTYAVKVVNVKLYKCYNITK</sequence>
<evidence type="ECO:0000313" key="2">
    <source>
        <dbReference type="EMBL" id="CAI5452794.1"/>
    </source>
</evidence>
<feature type="signal peptide" evidence="1">
    <location>
        <begin position="1"/>
        <end position="18"/>
    </location>
</feature>
<dbReference type="Proteomes" id="UP001152747">
    <property type="component" value="Unassembled WGS sequence"/>
</dbReference>
<accession>A0A9P1IXE0</accession>
<evidence type="ECO:0008006" key="4">
    <source>
        <dbReference type="Google" id="ProtNLM"/>
    </source>
</evidence>
<proteinExistence type="predicted"/>
<dbReference type="EMBL" id="CANHGI010000005">
    <property type="protein sequence ID" value="CAI5452794.1"/>
    <property type="molecule type" value="Genomic_DNA"/>
</dbReference>
<name>A0A9P1IXE0_9PELO</name>
<gene>
    <name evidence="2" type="ORF">CAMP_LOCUS15431</name>
</gene>
<reference evidence="2" key="1">
    <citation type="submission" date="2022-11" db="EMBL/GenBank/DDBJ databases">
        <authorList>
            <person name="Kikuchi T."/>
        </authorList>
    </citation>
    <scope>NUCLEOTIDE SEQUENCE</scope>
    <source>
        <strain evidence="2">PS1010</strain>
    </source>
</reference>
<evidence type="ECO:0000313" key="3">
    <source>
        <dbReference type="Proteomes" id="UP001152747"/>
    </source>
</evidence>
<feature type="chain" id="PRO_5040502545" description="DUF19 domain-containing protein" evidence="1">
    <location>
        <begin position="19"/>
        <end position="196"/>
    </location>
</feature>
<protein>
    <recommendedName>
        <fullName evidence="4">DUF19 domain-containing protein</fullName>
    </recommendedName>
</protein>
<dbReference type="PANTHER" id="PTHR36161">
    <property type="entry name" value="PROTEIN CBG06377-RELATED"/>
    <property type="match status" value="1"/>
</dbReference>
<keyword evidence="1" id="KW-0732">Signal</keyword>
<comment type="caution">
    <text evidence="2">The sequence shown here is derived from an EMBL/GenBank/DDBJ whole genome shotgun (WGS) entry which is preliminary data.</text>
</comment>
<dbReference type="AlphaFoldDB" id="A0A9P1IXE0"/>
<organism evidence="2 3">
    <name type="scientific">Caenorhabditis angaria</name>
    <dbReference type="NCBI Taxonomy" id="860376"/>
    <lineage>
        <taxon>Eukaryota</taxon>
        <taxon>Metazoa</taxon>
        <taxon>Ecdysozoa</taxon>
        <taxon>Nematoda</taxon>
        <taxon>Chromadorea</taxon>
        <taxon>Rhabditida</taxon>
        <taxon>Rhabditina</taxon>
        <taxon>Rhabditomorpha</taxon>
        <taxon>Rhabditoidea</taxon>
        <taxon>Rhabditidae</taxon>
        <taxon>Peloderinae</taxon>
        <taxon>Caenorhabditis</taxon>
    </lineage>
</organism>
<keyword evidence="3" id="KW-1185">Reference proteome</keyword>